<dbReference type="Proteomes" id="UP000800235">
    <property type="component" value="Unassembled WGS sequence"/>
</dbReference>
<dbReference type="InterPro" id="IPR014710">
    <property type="entry name" value="RmlC-like_jellyroll"/>
</dbReference>
<dbReference type="Gene3D" id="2.60.120.10">
    <property type="entry name" value="Jelly Rolls"/>
    <property type="match status" value="1"/>
</dbReference>
<evidence type="ECO:0000313" key="2">
    <source>
        <dbReference type="EMBL" id="KAF2431735.1"/>
    </source>
</evidence>
<sequence>MLSFLRAPSKERTKISHLSTFEMESGRSSVSFKSAPNLQNSKTSISFTLPPCFPGPYPQDNSIMIPPLHIHPSQVETFLVTSGTALFQLNKTFIRKAPGETIDIPRGEYHKFTNASSEESMTLEAWYDPAELAREERFFRNLCGYLEDNRGGDGVGMLETVSIPQLALFAWEADMMMCEPVVILGLPHWLGGPISAALTWVLGVFVGKWLLGYQGNYDEYYHENAR</sequence>
<dbReference type="InterPro" id="IPR013096">
    <property type="entry name" value="Cupin_2"/>
</dbReference>
<dbReference type="EMBL" id="MU007030">
    <property type="protein sequence ID" value="KAF2431735.1"/>
    <property type="molecule type" value="Genomic_DNA"/>
</dbReference>
<organism evidence="2 3">
    <name type="scientific">Tothia fuscella</name>
    <dbReference type="NCBI Taxonomy" id="1048955"/>
    <lineage>
        <taxon>Eukaryota</taxon>
        <taxon>Fungi</taxon>
        <taxon>Dikarya</taxon>
        <taxon>Ascomycota</taxon>
        <taxon>Pezizomycotina</taxon>
        <taxon>Dothideomycetes</taxon>
        <taxon>Pleosporomycetidae</taxon>
        <taxon>Venturiales</taxon>
        <taxon>Cylindrosympodiaceae</taxon>
        <taxon>Tothia</taxon>
    </lineage>
</organism>
<protein>
    <recommendedName>
        <fullName evidence="1">Cupin type-2 domain-containing protein</fullName>
    </recommendedName>
</protein>
<feature type="domain" description="Cupin type-2" evidence="1">
    <location>
        <begin position="67"/>
        <end position="122"/>
    </location>
</feature>
<evidence type="ECO:0000313" key="3">
    <source>
        <dbReference type="Proteomes" id="UP000800235"/>
    </source>
</evidence>
<keyword evidence="3" id="KW-1185">Reference proteome</keyword>
<name>A0A9P4TZK0_9PEZI</name>
<proteinExistence type="predicted"/>
<accession>A0A9P4TZK0</accession>
<gene>
    <name evidence="2" type="ORF">EJ08DRAFT_648705</name>
</gene>
<dbReference type="InterPro" id="IPR011051">
    <property type="entry name" value="RmlC_Cupin_sf"/>
</dbReference>
<dbReference type="AlphaFoldDB" id="A0A9P4TZK0"/>
<dbReference type="OrthoDB" id="9976870at2759"/>
<dbReference type="CDD" id="cd02208">
    <property type="entry name" value="cupin_RmlC-like"/>
    <property type="match status" value="1"/>
</dbReference>
<comment type="caution">
    <text evidence="2">The sequence shown here is derived from an EMBL/GenBank/DDBJ whole genome shotgun (WGS) entry which is preliminary data.</text>
</comment>
<dbReference type="Pfam" id="PF07883">
    <property type="entry name" value="Cupin_2"/>
    <property type="match status" value="1"/>
</dbReference>
<reference evidence="2" key="1">
    <citation type="journal article" date="2020" name="Stud. Mycol.">
        <title>101 Dothideomycetes genomes: a test case for predicting lifestyles and emergence of pathogens.</title>
        <authorList>
            <person name="Haridas S."/>
            <person name="Albert R."/>
            <person name="Binder M."/>
            <person name="Bloem J."/>
            <person name="Labutti K."/>
            <person name="Salamov A."/>
            <person name="Andreopoulos B."/>
            <person name="Baker S."/>
            <person name="Barry K."/>
            <person name="Bills G."/>
            <person name="Bluhm B."/>
            <person name="Cannon C."/>
            <person name="Castanera R."/>
            <person name="Culley D."/>
            <person name="Daum C."/>
            <person name="Ezra D."/>
            <person name="Gonzalez J."/>
            <person name="Henrissat B."/>
            <person name="Kuo A."/>
            <person name="Liang C."/>
            <person name="Lipzen A."/>
            <person name="Lutzoni F."/>
            <person name="Magnuson J."/>
            <person name="Mondo S."/>
            <person name="Nolan M."/>
            <person name="Ohm R."/>
            <person name="Pangilinan J."/>
            <person name="Park H.-J."/>
            <person name="Ramirez L."/>
            <person name="Alfaro M."/>
            <person name="Sun H."/>
            <person name="Tritt A."/>
            <person name="Yoshinaga Y."/>
            <person name="Zwiers L.-H."/>
            <person name="Turgeon B."/>
            <person name="Goodwin S."/>
            <person name="Spatafora J."/>
            <person name="Crous P."/>
            <person name="Grigoriev I."/>
        </authorList>
    </citation>
    <scope>NUCLEOTIDE SEQUENCE</scope>
    <source>
        <strain evidence="2">CBS 130266</strain>
    </source>
</reference>
<evidence type="ECO:0000259" key="1">
    <source>
        <dbReference type="Pfam" id="PF07883"/>
    </source>
</evidence>
<dbReference type="SUPFAM" id="SSF51182">
    <property type="entry name" value="RmlC-like cupins"/>
    <property type="match status" value="1"/>
</dbReference>